<evidence type="ECO:0000313" key="13">
    <source>
        <dbReference type="Proteomes" id="UP000094197"/>
    </source>
</evidence>
<dbReference type="PIRSF" id="PIRSF010376">
    <property type="entry name" value="IspE"/>
    <property type="match status" value="1"/>
</dbReference>
<sequence length="297" mass="33216">MLSPAKINLGLEIPYKRLDGFHEIRSVFLRISWGDDIEIEPANNGVFELTSQNEIILEKRKLYDQVSELGDYKKNILYKTFQKARSLFPELPGVKIHLTKRISPAGGLGGGSTNAASLLSFLFSWRSFFTTDEMKNLAAEIGSDVPFFLGEGNAYVTGRGENSQEIEVHSGQGILALTPQVMNTAEMYSLLKKPLQEGPSQKNGNTLSENLISVLKNGDWNALQGRLLNDFEPVAFQLHPELGVLKDRFLEFGSSYCSLTGSGSSMYGLVQGLEIQEELLHRLRQEFPNLTFVRFNF</sequence>
<evidence type="ECO:0000256" key="8">
    <source>
        <dbReference type="ARBA" id="ARBA00032554"/>
    </source>
</evidence>
<evidence type="ECO:0000256" key="3">
    <source>
        <dbReference type="ARBA" id="ARBA00017473"/>
    </source>
</evidence>
<dbReference type="KEGG" id="laj:A0128_17175"/>
<dbReference type="RefSeq" id="WP_069608622.1">
    <property type="nucleotide sequence ID" value="NZ_CP015217.1"/>
</dbReference>
<evidence type="ECO:0000256" key="6">
    <source>
        <dbReference type="ARBA" id="ARBA00022777"/>
    </source>
</evidence>
<dbReference type="Pfam" id="PF08544">
    <property type="entry name" value="GHMP_kinases_C"/>
    <property type="match status" value="1"/>
</dbReference>
<dbReference type="Pfam" id="PF00288">
    <property type="entry name" value="GHMP_kinases_N"/>
    <property type="match status" value="1"/>
</dbReference>
<dbReference type="InterPro" id="IPR020568">
    <property type="entry name" value="Ribosomal_Su5_D2-typ_SF"/>
</dbReference>
<dbReference type="NCBIfam" id="NF011207">
    <property type="entry name" value="PRK14613.1"/>
    <property type="match status" value="1"/>
</dbReference>
<dbReference type="GO" id="GO:0019288">
    <property type="term" value="P:isopentenyl diphosphate biosynthetic process, methylerythritol 4-phosphate pathway"/>
    <property type="evidence" value="ECO:0007669"/>
    <property type="project" value="UniProtKB-UniRule"/>
</dbReference>
<dbReference type="GO" id="GO:0005524">
    <property type="term" value="F:ATP binding"/>
    <property type="evidence" value="ECO:0007669"/>
    <property type="project" value="UniProtKB-UniRule"/>
</dbReference>
<keyword evidence="13" id="KW-1185">Reference proteome</keyword>
<organism evidence="12 13">
    <name type="scientific">Leptospira tipperaryensis</name>
    <dbReference type="NCBI Taxonomy" id="2564040"/>
    <lineage>
        <taxon>Bacteria</taxon>
        <taxon>Pseudomonadati</taxon>
        <taxon>Spirochaetota</taxon>
        <taxon>Spirochaetia</taxon>
        <taxon>Leptospirales</taxon>
        <taxon>Leptospiraceae</taxon>
        <taxon>Leptospira</taxon>
    </lineage>
</organism>
<evidence type="ECO:0000256" key="1">
    <source>
        <dbReference type="ARBA" id="ARBA00009684"/>
    </source>
</evidence>
<evidence type="ECO:0000256" key="2">
    <source>
        <dbReference type="ARBA" id="ARBA00012052"/>
    </source>
</evidence>
<dbReference type="InterPro" id="IPR013750">
    <property type="entry name" value="GHMP_kinase_C_dom"/>
</dbReference>
<dbReference type="InterPro" id="IPR004424">
    <property type="entry name" value="IspE"/>
</dbReference>
<dbReference type="PANTHER" id="PTHR43527">
    <property type="entry name" value="4-DIPHOSPHOCYTIDYL-2-C-METHYL-D-ERYTHRITOL KINASE, CHLOROPLASTIC"/>
    <property type="match status" value="1"/>
</dbReference>
<keyword evidence="4 9" id="KW-0808">Transferase</keyword>
<dbReference type="AlphaFoldDB" id="A0A1D7V0R0"/>
<keyword evidence="7 9" id="KW-0067">ATP-binding</keyword>
<comment type="similarity">
    <text evidence="1 9">Belongs to the GHMP kinase family. IspE subfamily.</text>
</comment>
<dbReference type="EC" id="2.7.1.148" evidence="2 9"/>
<feature type="active site" evidence="9">
    <location>
        <position position="144"/>
    </location>
</feature>
<evidence type="ECO:0000259" key="11">
    <source>
        <dbReference type="Pfam" id="PF08544"/>
    </source>
</evidence>
<dbReference type="UniPathway" id="UPA00056">
    <property type="reaction ID" value="UER00094"/>
</dbReference>
<dbReference type="SUPFAM" id="SSF54211">
    <property type="entry name" value="Ribosomal protein S5 domain 2-like"/>
    <property type="match status" value="1"/>
</dbReference>
<dbReference type="InterPro" id="IPR006204">
    <property type="entry name" value="GHMP_kinase_N_dom"/>
</dbReference>
<evidence type="ECO:0000259" key="10">
    <source>
        <dbReference type="Pfam" id="PF00288"/>
    </source>
</evidence>
<keyword evidence="6 9" id="KW-0418">Kinase</keyword>
<dbReference type="HAMAP" id="MF_00061">
    <property type="entry name" value="IspE"/>
    <property type="match status" value="1"/>
</dbReference>
<comment type="caution">
    <text evidence="9">Lacks conserved residue(s) required for the propagation of feature annotation.</text>
</comment>
<dbReference type="Gene3D" id="3.30.70.890">
    <property type="entry name" value="GHMP kinase, C-terminal domain"/>
    <property type="match status" value="1"/>
</dbReference>
<dbReference type="SUPFAM" id="SSF55060">
    <property type="entry name" value="GHMP Kinase, C-terminal domain"/>
    <property type="match status" value="1"/>
</dbReference>
<feature type="domain" description="GHMP kinase N-terminal" evidence="10">
    <location>
        <begin position="75"/>
        <end position="149"/>
    </location>
</feature>
<gene>
    <name evidence="9" type="primary">ispE</name>
    <name evidence="12" type="ORF">A0128_17175</name>
</gene>
<comment type="catalytic activity">
    <reaction evidence="9">
        <text>4-CDP-2-C-methyl-D-erythritol + ATP = 4-CDP-2-C-methyl-D-erythritol 2-phosphate + ADP + H(+)</text>
        <dbReference type="Rhea" id="RHEA:18437"/>
        <dbReference type="ChEBI" id="CHEBI:15378"/>
        <dbReference type="ChEBI" id="CHEBI:30616"/>
        <dbReference type="ChEBI" id="CHEBI:57823"/>
        <dbReference type="ChEBI" id="CHEBI:57919"/>
        <dbReference type="ChEBI" id="CHEBI:456216"/>
        <dbReference type="EC" id="2.7.1.148"/>
    </reaction>
</comment>
<reference evidence="12 13" key="1">
    <citation type="submission" date="2016-04" db="EMBL/GenBank/DDBJ databases">
        <title>Complete genome seqeunce of Leptospira alstonii serovar Room22.</title>
        <authorList>
            <person name="Nally J.E."/>
            <person name="Bayles D.O."/>
            <person name="Hurley D."/>
            <person name="Fanning S."/>
            <person name="McMahon B.J."/>
            <person name="Arent Z."/>
        </authorList>
    </citation>
    <scope>NUCLEOTIDE SEQUENCE [LARGE SCALE GENOMIC DNA]</scope>
    <source>
        <strain evidence="12 13">GWTS #1</strain>
    </source>
</reference>
<evidence type="ECO:0000256" key="4">
    <source>
        <dbReference type="ARBA" id="ARBA00022679"/>
    </source>
</evidence>
<evidence type="ECO:0000256" key="5">
    <source>
        <dbReference type="ARBA" id="ARBA00022741"/>
    </source>
</evidence>
<name>A0A1D7V0R0_9LEPT</name>
<dbReference type="Proteomes" id="UP000094197">
    <property type="component" value="Chromosome 1"/>
</dbReference>
<dbReference type="PANTHER" id="PTHR43527:SF2">
    <property type="entry name" value="4-DIPHOSPHOCYTIDYL-2-C-METHYL-D-ERYTHRITOL KINASE, CHLOROPLASTIC"/>
    <property type="match status" value="1"/>
</dbReference>
<dbReference type="NCBIfam" id="TIGR00154">
    <property type="entry name" value="ispE"/>
    <property type="match status" value="1"/>
</dbReference>
<evidence type="ECO:0000256" key="7">
    <source>
        <dbReference type="ARBA" id="ARBA00022840"/>
    </source>
</evidence>
<evidence type="ECO:0000256" key="9">
    <source>
        <dbReference type="HAMAP-Rule" id="MF_00061"/>
    </source>
</evidence>
<keyword evidence="9" id="KW-0414">Isoprene biosynthesis</keyword>
<dbReference type="GO" id="GO:0016114">
    <property type="term" value="P:terpenoid biosynthetic process"/>
    <property type="evidence" value="ECO:0007669"/>
    <property type="project" value="UniProtKB-UniRule"/>
</dbReference>
<dbReference type="EMBL" id="CP015217">
    <property type="protein sequence ID" value="AOP35419.1"/>
    <property type="molecule type" value="Genomic_DNA"/>
</dbReference>
<comment type="function">
    <text evidence="9">Catalyzes the phosphorylation of the position 2 hydroxy group of 4-diphosphocytidyl-2C-methyl-D-erythritol.</text>
</comment>
<feature type="domain" description="GHMP kinase C-terminal" evidence="11">
    <location>
        <begin position="214"/>
        <end position="288"/>
    </location>
</feature>
<feature type="active site" evidence="9">
    <location>
        <position position="6"/>
    </location>
</feature>
<dbReference type="Gene3D" id="3.30.230.10">
    <property type="match status" value="1"/>
</dbReference>
<dbReference type="OrthoDB" id="9809438at2"/>
<protein>
    <recommendedName>
        <fullName evidence="3 9">4-diphosphocytidyl-2-C-methyl-D-erythritol kinase</fullName>
        <shortName evidence="9">CMK</shortName>
        <ecNumber evidence="2 9">2.7.1.148</ecNumber>
    </recommendedName>
    <alternativeName>
        <fullName evidence="8 9">4-(cytidine-5'-diphospho)-2-C-methyl-D-erythritol kinase</fullName>
    </alternativeName>
</protein>
<comment type="pathway">
    <text evidence="9">Isoprenoid biosynthesis; isopentenyl diphosphate biosynthesis via DXP pathway; isopentenyl diphosphate from 1-deoxy-D-xylulose 5-phosphate: step 3/6.</text>
</comment>
<dbReference type="InterPro" id="IPR014721">
    <property type="entry name" value="Ribsml_uS5_D2-typ_fold_subgr"/>
</dbReference>
<dbReference type="GO" id="GO:0050515">
    <property type="term" value="F:4-(cytidine 5'-diphospho)-2-C-methyl-D-erythritol kinase activity"/>
    <property type="evidence" value="ECO:0007669"/>
    <property type="project" value="UniProtKB-UniRule"/>
</dbReference>
<dbReference type="InterPro" id="IPR036554">
    <property type="entry name" value="GHMP_kinase_C_sf"/>
</dbReference>
<keyword evidence="5 9" id="KW-0547">Nucleotide-binding</keyword>
<evidence type="ECO:0000313" key="12">
    <source>
        <dbReference type="EMBL" id="AOP35419.1"/>
    </source>
</evidence>
<proteinExistence type="inferred from homology"/>
<accession>A0A1D7V0R0</accession>